<gene>
    <name evidence="1" type="ORF">CRM22_006780</name>
</gene>
<dbReference type="STRING" id="147828.A0A4S2LJA7"/>
<dbReference type="AlphaFoldDB" id="A0A4S2LJA7"/>
<reference evidence="1 2" key="1">
    <citation type="journal article" date="2019" name="BMC Genomics">
        <title>New insights from Opisthorchis felineus genome: update on genomics of the epidemiologically important liver flukes.</title>
        <authorList>
            <person name="Ershov N.I."/>
            <person name="Mordvinov V.A."/>
            <person name="Prokhortchouk E.B."/>
            <person name="Pakharukova M.Y."/>
            <person name="Gunbin K.V."/>
            <person name="Ustyantsev K."/>
            <person name="Genaev M.A."/>
            <person name="Blinov A.G."/>
            <person name="Mazur A."/>
            <person name="Boulygina E."/>
            <person name="Tsygankova S."/>
            <person name="Khrameeva E."/>
            <person name="Chekanov N."/>
            <person name="Fan G."/>
            <person name="Xiao A."/>
            <person name="Zhang H."/>
            <person name="Xu X."/>
            <person name="Yang H."/>
            <person name="Solovyev V."/>
            <person name="Lee S.M."/>
            <person name="Liu X."/>
            <person name="Afonnikov D.A."/>
            <person name="Skryabin K.G."/>
        </authorList>
    </citation>
    <scope>NUCLEOTIDE SEQUENCE [LARGE SCALE GENOMIC DNA]</scope>
    <source>
        <strain evidence="1">AK-0245</strain>
        <tissue evidence="1">Whole organism</tissue>
    </source>
</reference>
<keyword evidence="2" id="KW-1185">Reference proteome</keyword>
<comment type="caution">
    <text evidence="1">The sequence shown here is derived from an EMBL/GenBank/DDBJ whole genome shotgun (WGS) entry which is preliminary data.</text>
</comment>
<sequence>MIPYGEEAVKLANRSFYVDDCLIRLSAKRAVKTTAKRFKEALSSGGFNLTGLFSNVEEALCDLLAAISNATLLHLDRQPDYVRRTLGVLWENTTDCFCFKVEGWDGIPTRCALLSYVASLFDPIGMVAPVLLPVVSDLGSLSKEGCLGRCYA</sequence>
<name>A0A4S2LJA7_OPIFE</name>
<dbReference type="EMBL" id="SJOL01007097">
    <property type="protein sequence ID" value="TGZ63692.1"/>
    <property type="molecule type" value="Genomic_DNA"/>
</dbReference>
<accession>A0A4S2LJA7</accession>
<dbReference type="OrthoDB" id="6127549at2759"/>
<evidence type="ECO:0008006" key="3">
    <source>
        <dbReference type="Google" id="ProtNLM"/>
    </source>
</evidence>
<evidence type="ECO:0000313" key="2">
    <source>
        <dbReference type="Proteomes" id="UP000308267"/>
    </source>
</evidence>
<evidence type="ECO:0000313" key="1">
    <source>
        <dbReference type="EMBL" id="TGZ63692.1"/>
    </source>
</evidence>
<dbReference type="Proteomes" id="UP000308267">
    <property type="component" value="Unassembled WGS sequence"/>
</dbReference>
<organism evidence="1 2">
    <name type="scientific">Opisthorchis felineus</name>
    <dbReference type="NCBI Taxonomy" id="147828"/>
    <lineage>
        <taxon>Eukaryota</taxon>
        <taxon>Metazoa</taxon>
        <taxon>Spiralia</taxon>
        <taxon>Lophotrochozoa</taxon>
        <taxon>Platyhelminthes</taxon>
        <taxon>Trematoda</taxon>
        <taxon>Digenea</taxon>
        <taxon>Opisthorchiida</taxon>
        <taxon>Opisthorchiata</taxon>
        <taxon>Opisthorchiidae</taxon>
        <taxon>Opisthorchis</taxon>
    </lineage>
</organism>
<protein>
    <recommendedName>
        <fullName evidence="3">Reverse transcriptase domain-containing protein</fullName>
    </recommendedName>
</protein>
<dbReference type="PANTHER" id="PTHR47331">
    <property type="entry name" value="PHD-TYPE DOMAIN-CONTAINING PROTEIN"/>
    <property type="match status" value="1"/>
</dbReference>
<proteinExistence type="predicted"/>